<evidence type="ECO:0000313" key="2">
    <source>
        <dbReference type="EMBL" id="KAF2157811.1"/>
    </source>
</evidence>
<accession>A0A9P4MSS0</accession>
<feature type="region of interest" description="Disordered" evidence="1">
    <location>
        <begin position="1"/>
        <end position="55"/>
    </location>
</feature>
<dbReference type="Gene3D" id="2.40.160.200">
    <property type="entry name" value="LURP1-related"/>
    <property type="match status" value="1"/>
</dbReference>
<comment type="caution">
    <text evidence="2">The sequence shown here is derived from an EMBL/GenBank/DDBJ whole genome shotgun (WGS) entry which is preliminary data.</text>
</comment>
<dbReference type="InterPro" id="IPR038595">
    <property type="entry name" value="LOR_sf"/>
</dbReference>
<evidence type="ECO:0000256" key="1">
    <source>
        <dbReference type="SAM" id="MobiDB-lite"/>
    </source>
</evidence>
<keyword evidence="3" id="KW-1185">Reference proteome</keyword>
<dbReference type="EMBL" id="ML996081">
    <property type="protein sequence ID" value="KAF2157811.1"/>
    <property type="molecule type" value="Genomic_DNA"/>
</dbReference>
<proteinExistence type="predicted"/>
<evidence type="ECO:0000313" key="3">
    <source>
        <dbReference type="Proteomes" id="UP000799439"/>
    </source>
</evidence>
<sequence length="262" mass="28973">MQASLSQLIVPGPDPRNRHIHTSPISPVSREHSPFRERSPFRDPSPSLRHPSITTTATTGAMDSITHAFGEDYDSHPFTTLHVEQSYFTWVSRNTGRGFKISTSPSSPPLFTVQSQNWGKHRTLHSPSGAPICEIKRNWLSKHSAWELSHNGELLVSINIEWLRTHINLSATTHDSVTGQKYDSAVVAEATDVWGGKFNLRAGPRTFMTVKCGNMSEGWKSAFKVSPPIWEVQLAEGANLVLAAVLAVCISDAYSESHGFML</sequence>
<organism evidence="2 3">
    <name type="scientific">Myriangium duriaei CBS 260.36</name>
    <dbReference type="NCBI Taxonomy" id="1168546"/>
    <lineage>
        <taxon>Eukaryota</taxon>
        <taxon>Fungi</taxon>
        <taxon>Dikarya</taxon>
        <taxon>Ascomycota</taxon>
        <taxon>Pezizomycotina</taxon>
        <taxon>Dothideomycetes</taxon>
        <taxon>Dothideomycetidae</taxon>
        <taxon>Myriangiales</taxon>
        <taxon>Myriangiaceae</taxon>
        <taxon>Myriangium</taxon>
    </lineage>
</organism>
<reference evidence="2" key="1">
    <citation type="journal article" date="2020" name="Stud. Mycol.">
        <title>101 Dothideomycetes genomes: a test case for predicting lifestyles and emergence of pathogens.</title>
        <authorList>
            <person name="Haridas S."/>
            <person name="Albert R."/>
            <person name="Binder M."/>
            <person name="Bloem J."/>
            <person name="Labutti K."/>
            <person name="Salamov A."/>
            <person name="Andreopoulos B."/>
            <person name="Baker S."/>
            <person name="Barry K."/>
            <person name="Bills G."/>
            <person name="Bluhm B."/>
            <person name="Cannon C."/>
            <person name="Castanera R."/>
            <person name="Culley D."/>
            <person name="Daum C."/>
            <person name="Ezra D."/>
            <person name="Gonzalez J."/>
            <person name="Henrissat B."/>
            <person name="Kuo A."/>
            <person name="Liang C."/>
            <person name="Lipzen A."/>
            <person name="Lutzoni F."/>
            <person name="Magnuson J."/>
            <person name="Mondo S."/>
            <person name="Nolan M."/>
            <person name="Ohm R."/>
            <person name="Pangilinan J."/>
            <person name="Park H.-J."/>
            <person name="Ramirez L."/>
            <person name="Alfaro M."/>
            <person name="Sun H."/>
            <person name="Tritt A."/>
            <person name="Yoshinaga Y."/>
            <person name="Zwiers L.-H."/>
            <person name="Turgeon B."/>
            <person name="Goodwin S."/>
            <person name="Spatafora J."/>
            <person name="Crous P."/>
            <person name="Grigoriev I."/>
        </authorList>
    </citation>
    <scope>NUCLEOTIDE SEQUENCE</scope>
    <source>
        <strain evidence="2">CBS 260.36</strain>
    </source>
</reference>
<dbReference type="AlphaFoldDB" id="A0A9P4MSS0"/>
<feature type="compositionally biased region" description="Basic and acidic residues" evidence="1">
    <location>
        <begin position="29"/>
        <end position="41"/>
    </location>
</feature>
<gene>
    <name evidence="2" type="ORF">K461DRAFT_274043</name>
</gene>
<dbReference type="Pfam" id="PF04525">
    <property type="entry name" value="LOR"/>
    <property type="match status" value="1"/>
</dbReference>
<dbReference type="InterPro" id="IPR007612">
    <property type="entry name" value="LOR"/>
</dbReference>
<protein>
    <submittedName>
        <fullName evidence="2">Uncharacterized protein</fullName>
    </submittedName>
</protein>
<name>A0A9P4MSS0_9PEZI</name>
<dbReference type="Proteomes" id="UP000799439">
    <property type="component" value="Unassembled WGS sequence"/>
</dbReference>
<dbReference type="OrthoDB" id="97518at2759"/>